<dbReference type="InterPro" id="IPR050763">
    <property type="entry name" value="ABC_transporter_ATP-binding"/>
</dbReference>
<dbReference type="Gene3D" id="3.40.50.300">
    <property type="entry name" value="P-loop containing nucleotide triphosphate hydrolases"/>
    <property type="match status" value="1"/>
</dbReference>
<dbReference type="InterPro" id="IPR027417">
    <property type="entry name" value="P-loop_NTPase"/>
</dbReference>
<evidence type="ECO:0000256" key="1">
    <source>
        <dbReference type="ARBA" id="ARBA00022448"/>
    </source>
</evidence>
<accession>A0ABT1WSU0</accession>
<reference evidence="5" key="3">
    <citation type="journal article" date="2023" name="Microbiol. Resour. Announc.">
        <title>Draft Genome Sequence of Granulicatella sp. Strain S8, Isolated from a Marine Fish, Seriola quinqueradiata.</title>
        <authorList>
            <person name="Lee M."/>
            <person name="Farooq A."/>
            <person name="Jeong J.B."/>
            <person name="Jung M.Y."/>
        </authorList>
    </citation>
    <scope>NUCLEOTIDE SEQUENCE</scope>
    <source>
        <strain evidence="5">S8</strain>
    </source>
</reference>
<dbReference type="PROSITE" id="PS50893">
    <property type="entry name" value="ABC_TRANSPORTER_2"/>
    <property type="match status" value="1"/>
</dbReference>
<proteinExistence type="predicted"/>
<dbReference type="InterPro" id="IPR003439">
    <property type="entry name" value="ABC_transporter-like_ATP-bd"/>
</dbReference>
<dbReference type="Pfam" id="PF00005">
    <property type="entry name" value="ABC_tran"/>
    <property type="match status" value="1"/>
</dbReference>
<dbReference type="InterPro" id="IPR003593">
    <property type="entry name" value="AAA+_ATPase"/>
</dbReference>
<feature type="domain" description="ABC transporter" evidence="4">
    <location>
        <begin position="22"/>
        <end position="255"/>
    </location>
</feature>
<organism evidence="5 6">
    <name type="scientific">Granulicatella seriolae</name>
    <dbReference type="NCBI Taxonomy" id="2967226"/>
    <lineage>
        <taxon>Bacteria</taxon>
        <taxon>Bacillati</taxon>
        <taxon>Bacillota</taxon>
        <taxon>Bacilli</taxon>
        <taxon>Lactobacillales</taxon>
        <taxon>Carnobacteriaceae</taxon>
        <taxon>Granulicatella</taxon>
    </lineage>
</organism>
<gene>
    <name evidence="5" type="ORF">NPA36_09525</name>
</gene>
<dbReference type="RefSeq" id="WP_256945895.1">
    <property type="nucleotide sequence ID" value="NZ_JANHNZ010000014.1"/>
</dbReference>
<name>A0ABT1WSU0_9LACT</name>
<keyword evidence="3 5" id="KW-0067">ATP-binding</keyword>
<reference evidence="5" key="1">
    <citation type="submission" date="2022-07" db="EMBL/GenBank/DDBJ databases">
        <authorList>
            <person name="Jung M.-Y."/>
            <person name="Lee M."/>
        </authorList>
    </citation>
    <scope>NUCLEOTIDE SEQUENCE</scope>
    <source>
        <strain evidence="5">S8</strain>
    </source>
</reference>
<dbReference type="PROSITE" id="PS00211">
    <property type="entry name" value="ABC_TRANSPORTER_1"/>
    <property type="match status" value="1"/>
</dbReference>
<dbReference type="PANTHER" id="PTHR42711">
    <property type="entry name" value="ABC TRANSPORTER ATP-BINDING PROTEIN"/>
    <property type="match status" value="1"/>
</dbReference>
<dbReference type="EMBL" id="JANHNZ010000014">
    <property type="protein sequence ID" value="MCQ9210785.1"/>
    <property type="molecule type" value="Genomic_DNA"/>
</dbReference>
<reference evidence="5" key="2">
    <citation type="journal article" date="2023" name="Curr. Microbiol.">
        <title>Granulicatella seriolae sp. nov., a Novel Facultative Anaerobe Isolated from Yellowtail Marine Fish.</title>
        <authorList>
            <person name="Lee M."/>
            <person name="Choi Y.J."/>
            <person name="Farooq A."/>
            <person name="Jeong J.B."/>
            <person name="Jung M.Y."/>
        </authorList>
    </citation>
    <scope>NUCLEOTIDE SEQUENCE</scope>
    <source>
        <strain evidence="5">S8</strain>
    </source>
</reference>
<comment type="caution">
    <text evidence="5">The sequence shown here is derived from an EMBL/GenBank/DDBJ whole genome shotgun (WGS) entry which is preliminary data.</text>
</comment>
<sequence>MIHLKKINFAYSSFERKAGFLGALSDFYSRKVISVDALKNINFDIAEGEIVGLLGPNGAGKTTLIKMMTGILLPTSGDISCNGHYPYKKDKAFLKDIGVVLGQKSQLIWDLPAHETLKMLKEIYGIQQEEFDYRLMLMCELLQVKSKLNTPVRKLSLGERVKFEIICALIHSPKVLFLDEPTIGLDITSQKAIRSFLKEINATNKVTIVLTSHYMRDIEDVCKRVIILSNGQVSDDVTIEELKEKYNQTKLVELVFRDQVPLDLAPFGQMDPDGKSIVIKEEDYLSLQTKLEPKDILSINVQTESFEDIIYQLFSNSRAEL</sequence>
<keyword evidence="2" id="KW-0547">Nucleotide-binding</keyword>
<keyword evidence="1" id="KW-0813">Transport</keyword>
<dbReference type="InterPro" id="IPR017871">
    <property type="entry name" value="ABC_transporter-like_CS"/>
</dbReference>
<dbReference type="SMART" id="SM00382">
    <property type="entry name" value="AAA"/>
    <property type="match status" value="1"/>
</dbReference>
<dbReference type="PANTHER" id="PTHR42711:SF4">
    <property type="entry name" value="ABC TRANSPORTER RELATED"/>
    <property type="match status" value="1"/>
</dbReference>
<evidence type="ECO:0000256" key="3">
    <source>
        <dbReference type="ARBA" id="ARBA00022840"/>
    </source>
</evidence>
<dbReference type="GO" id="GO:0005524">
    <property type="term" value="F:ATP binding"/>
    <property type="evidence" value="ECO:0007669"/>
    <property type="project" value="UniProtKB-KW"/>
</dbReference>
<keyword evidence="6" id="KW-1185">Reference proteome</keyword>
<dbReference type="SUPFAM" id="SSF52540">
    <property type="entry name" value="P-loop containing nucleoside triphosphate hydrolases"/>
    <property type="match status" value="1"/>
</dbReference>
<evidence type="ECO:0000256" key="2">
    <source>
        <dbReference type="ARBA" id="ARBA00022741"/>
    </source>
</evidence>
<evidence type="ECO:0000313" key="5">
    <source>
        <dbReference type="EMBL" id="MCQ9210785.1"/>
    </source>
</evidence>
<evidence type="ECO:0000313" key="6">
    <source>
        <dbReference type="Proteomes" id="UP001059480"/>
    </source>
</evidence>
<protein>
    <submittedName>
        <fullName evidence="5">ATP-binding cassette domain-containing protein</fullName>
    </submittedName>
</protein>
<dbReference type="Proteomes" id="UP001059480">
    <property type="component" value="Unassembled WGS sequence"/>
</dbReference>
<evidence type="ECO:0000259" key="4">
    <source>
        <dbReference type="PROSITE" id="PS50893"/>
    </source>
</evidence>